<accession>A0A388JR22</accession>
<dbReference type="PANTHER" id="PTHR47694">
    <property type="entry name" value="PLANT UBX DOMAIN-CONTAINING PROTEIN 2"/>
    <property type="match status" value="1"/>
</dbReference>
<feature type="domain" description="UBX" evidence="2">
    <location>
        <begin position="385"/>
        <end position="469"/>
    </location>
</feature>
<dbReference type="Gene3D" id="1.20.58.2190">
    <property type="match status" value="1"/>
</dbReference>
<evidence type="ECO:0000313" key="4">
    <source>
        <dbReference type="Proteomes" id="UP000265515"/>
    </source>
</evidence>
<dbReference type="PROSITE" id="PS50033">
    <property type="entry name" value="UBX"/>
    <property type="match status" value="1"/>
</dbReference>
<dbReference type="SMART" id="SM00580">
    <property type="entry name" value="PUG"/>
    <property type="match status" value="1"/>
</dbReference>
<dbReference type="Gramene" id="GBG60231">
    <property type="protein sequence ID" value="GBG60231"/>
    <property type="gene ID" value="CBR_g3474"/>
</dbReference>
<feature type="compositionally biased region" description="Low complexity" evidence="1">
    <location>
        <begin position="41"/>
        <end position="64"/>
    </location>
</feature>
<dbReference type="SUPFAM" id="SSF143503">
    <property type="entry name" value="PUG domain-like"/>
    <property type="match status" value="1"/>
</dbReference>
<evidence type="ECO:0000313" key="3">
    <source>
        <dbReference type="EMBL" id="GBG60231.1"/>
    </source>
</evidence>
<dbReference type="InterPro" id="IPR001012">
    <property type="entry name" value="UBX_dom"/>
</dbReference>
<dbReference type="AlphaFoldDB" id="A0A388JR22"/>
<reference evidence="3 4" key="1">
    <citation type="journal article" date="2018" name="Cell">
        <title>The Chara Genome: Secondary Complexity and Implications for Plant Terrestrialization.</title>
        <authorList>
            <person name="Nishiyama T."/>
            <person name="Sakayama H."/>
            <person name="Vries J.D."/>
            <person name="Buschmann H."/>
            <person name="Saint-Marcoux D."/>
            <person name="Ullrich K.K."/>
            <person name="Haas F.B."/>
            <person name="Vanderstraeten L."/>
            <person name="Becker D."/>
            <person name="Lang D."/>
            <person name="Vosolsobe S."/>
            <person name="Rombauts S."/>
            <person name="Wilhelmsson P.K.I."/>
            <person name="Janitza P."/>
            <person name="Kern R."/>
            <person name="Heyl A."/>
            <person name="Rumpler F."/>
            <person name="Villalobos L.I.A.C."/>
            <person name="Clay J.M."/>
            <person name="Skokan R."/>
            <person name="Toyoda A."/>
            <person name="Suzuki Y."/>
            <person name="Kagoshima H."/>
            <person name="Schijlen E."/>
            <person name="Tajeshwar N."/>
            <person name="Catarino B."/>
            <person name="Hetherington A.J."/>
            <person name="Saltykova A."/>
            <person name="Bonnot C."/>
            <person name="Breuninger H."/>
            <person name="Symeonidi A."/>
            <person name="Radhakrishnan G.V."/>
            <person name="Van Nieuwerburgh F."/>
            <person name="Deforce D."/>
            <person name="Chang C."/>
            <person name="Karol K.G."/>
            <person name="Hedrich R."/>
            <person name="Ulvskov P."/>
            <person name="Glockner G."/>
            <person name="Delwiche C.F."/>
            <person name="Petrasek J."/>
            <person name="Van de Peer Y."/>
            <person name="Friml J."/>
            <person name="Beilby M."/>
            <person name="Dolan L."/>
            <person name="Kohara Y."/>
            <person name="Sugano S."/>
            <person name="Fujiyama A."/>
            <person name="Delaux P.-M."/>
            <person name="Quint M."/>
            <person name="TheiBen G."/>
            <person name="Hagemann M."/>
            <person name="Harholt J."/>
            <person name="Dunand C."/>
            <person name="Zachgo S."/>
            <person name="Langdale J."/>
            <person name="Maumus F."/>
            <person name="Straeten D.V.D."/>
            <person name="Gould S.B."/>
            <person name="Rensing S.A."/>
        </authorList>
    </citation>
    <scope>NUCLEOTIDE SEQUENCE [LARGE SCALE GENOMIC DNA]</scope>
    <source>
        <strain evidence="3 4">S276</strain>
    </source>
</reference>
<proteinExistence type="predicted"/>
<dbReference type="OMA" id="LEFELIF"/>
<dbReference type="Pfam" id="PF00789">
    <property type="entry name" value="UBX"/>
    <property type="match status" value="1"/>
</dbReference>
<sequence>MRTGPAAQRAEMQSRLQQDEALRKQQEDWRLQQQDKWRQEQSGSRSSSSASTSARPQATSASVASPPPSGGGFDPFSSMAVSLSRGATPQPPVSQPTGAQTPGQKQRGEDRTTHMSTRPLPAASMDTEKTNTESQLQQSPLGNRLGELPERASGDGASQASANERSQKPASVREAGMILIAGGPSMATVETLLKLMRNILVDPSNVKFRRVRLSNPRIRETIGIAPGGLGFLEAVGFELTEEVGNDGASTKETWAVMEIDDDSAGSRLEALREAVMLLESYAQRHSQPPPGPVVSLRKEKTDEPDMQDECQPAPSETVEPCDRQVRVFLPATEGAPTKIDVPESFYNLAPAELKKEFFTRKKQLEDSQLLIPKSYREKMAAASKRQYKAAIIRIQFPDGMVLQGVFAPKERVSAIYEFTRSTLEDPSQPFNLTYSYPTKKPVIPEQGPPGQLSPTLEDAELVPAALVKYRPVSGSGEGRVYFEGLRAELISMAVPLTSTPFPETVPVDAP</sequence>
<comment type="caution">
    <text evidence="3">The sequence shown here is derived from an EMBL/GenBank/DDBJ whole genome shotgun (WGS) entry which is preliminary data.</text>
</comment>
<evidence type="ECO:0000259" key="2">
    <source>
        <dbReference type="PROSITE" id="PS50033"/>
    </source>
</evidence>
<organism evidence="3 4">
    <name type="scientific">Chara braunii</name>
    <name type="common">Braun's stonewort</name>
    <dbReference type="NCBI Taxonomy" id="69332"/>
    <lineage>
        <taxon>Eukaryota</taxon>
        <taxon>Viridiplantae</taxon>
        <taxon>Streptophyta</taxon>
        <taxon>Charophyceae</taxon>
        <taxon>Charales</taxon>
        <taxon>Characeae</taxon>
        <taxon>Chara</taxon>
    </lineage>
</organism>
<dbReference type="Gene3D" id="3.10.20.90">
    <property type="entry name" value="Phosphatidylinositol 3-kinase Catalytic Subunit, Chain A, domain 1"/>
    <property type="match status" value="1"/>
</dbReference>
<dbReference type="EMBL" id="BFEA01000009">
    <property type="protein sequence ID" value="GBG60231.1"/>
    <property type="molecule type" value="Genomic_DNA"/>
</dbReference>
<dbReference type="OrthoDB" id="49605at2759"/>
<name>A0A388JR22_CHABU</name>
<dbReference type="InterPro" id="IPR018997">
    <property type="entry name" value="PUB_domain"/>
</dbReference>
<evidence type="ECO:0000256" key="1">
    <source>
        <dbReference type="SAM" id="MobiDB-lite"/>
    </source>
</evidence>
<dbReference type="PANTHER" id="PTHR47694:SF1">
    <property type="entry name" value="PLANT UBX DOMAIN-CONTAINING PROTEIN 2"/>
    <property type="match status" value="1"/>
</dbReference>
<feature type="compositionally biased region" description="Polar residues" evidence="1">
    <location>
        <begin position="132"/>
        <end position="141"/>
    </location>
</feature>
<dbReference type="STRING" id="69332.A0A388JR22"/>
<dbReference type="InterPro" id="IPR029071">
    <property type="entry name" value="Ubiquitin-like_domsf"/>
</dbReference>
<feature type="region of interest" description="Disordered" evidence="1">
    <location>
        <begin position="1"/>
        <end position="171"/>
    </location>
</feature>
<feature type="region of interest" description="Disordered" evidence="1">
    <location>
        <begin position="282"/>
        <end position="317"/>
    </location>
</feature>
<dbReference type="Proteomes" id="UP000265515">
    <property type="component" value="Unassembled WGS sequence"/>
</dbReference>
<dbReference type="SUPFAM" id="SSF54236">
    <property type="entry name" value="Ubiquitin-like"/>
    <property type="match status" value="1"/>
</dbReference>
<dbReference type="InterPro" id="IPR036339">
    <property type="entry name" value="PUB-like_dom_sf"/>
</dbReference>
<feature type="compositionally biased region" description="Basic and acidic residues" evidence="1">
    <location>
        <begin position="17"/>
        <end position="39"/>
    </location>
</feature>
<feature type="compositionally biased region" description="Polar residues" evidence="1">
    <location>
        <begin position="95"/>
        <end position="104"/>
    </location>
</feature>
<protein>
    <recommendedName>
        <fullName evidence="2">UBX domain-containing protein</fullName>
    </recommendedName>
</protein>
<keyword evidence="4" id="KW-1185">Reference proteome</keyword>
<gene>
    <name evidence="3" type="ORF">CBR_g3474</name>
</gene>
<dbReference type="CDD" id="cd09212">
    <property type="entry name" value="PUB"/>
    <property type="match status" value="1"/>
</dbReference>
<dbReference type="Pfam" id="PF09409">
    <property type="entry name" value="PUB"/>
    <property type="match status" value="1"/>
</dbReference>